<sequence>MYAHVTRLQCWKSEHNDQTCEDAYGISLGEGLLAVADGVGTTLFSNVWARHLVDHFLAVPLLSEDPFEVEWWLRVAQEQFQQSLPPLEGMPWNVKQKVQNEGSFSTLATLRMLTASGEGEHASLQAQMMVFGDSCIFIHKAAASTVLSFPLAQVSDFDQPPISLPSKLSAFHRYFHRAQTYCIDLQAGDRVLLVTDAVARWIIDAENRVGESALSAFHAIAGQTAESWPDFVATCRKSGSMIDDDSTAILLALSARAHDDSATLLGATMAHRPEVRARRKGDFLQAVQDQNKELAAIIFGDGLDMAQEGVFFSDDQKQRARQVADALREMLAVLRREINGPQAAQMIAPAWRQHEHLLLEEPCAAAVRKTLTRLGIPLEAPEDPNAVGWALPPATAVPMQVIIKDPAQLQLEHDLDEALRSNDDMAIVEASAALQTSPYVDMVPISRRDQERIQQAALREQGRLNMQEAIASQQIEQIAMAADVIGRNLASLSQDEREITALALRWMDARRALNDQAVLEAVEAILASPYRDTLLFPEQDKPYLALLWQQRQQQVATATTRTAAQHHEPGISEDWFRKVCAVKRIYLMHWIYQKIGDVELEQSTLDDLLNAPLIQEGIRAVNSSGVGMPLLPEILLPDIWQAFKGDPMVNYDHLLQELELSEGQLKDILLIFLNRQLFEDYLLWERSTQLDDWLREAHGYDADEFRQRLERVCPWVTHLSWWKG</sequence>
<gene>
    <name evidence="1" type="ORF">KDAU_20600</name>
</gene>
<protein>
    <recommendedName>
        <fullName evidence="3">PPM-type phosphatase domain-containing protein</fullName>
    </recommendedName>
</protein>
<comment type="caution">
    <text evidence="1">The sequence shown here is derived from an EMBL/GenBank/DDBJ whole genome shotgun (WGS) entry which is preliminary data.</text>
</comment>
<dbReference type="SUPFAM" id="SSF81606">
    <property type="entry name" value="PP2C-like"/>
    <property type="match status" value="1"/>
</dbReference>
<proteinExistence type="predicted"/>
<dbReference type="AlphaFoldDB" id="A0A401ZCW0"/>
<dbReference type="OrthoDB" id="6002717at2"/>
<evidence type="ECO:0000313" key="2">
    <source>
        <dbReference type="Proteomes" id="UP000287224"/>
    </source>
</evidence>
<evidence type="ECO:0008006" key="3">
    <source>
        <dbReference type="Google" id="ProtNLM"/>
    </source>
</evidence>
<keyword evidence="2" id="KW-1185">Reference proteome</keyword>
<dbReference type="Proteomes" id="UP000287224">
    <property type="component" value="Unassembled WGS sequence"/>
</dbReference>
<dbReference type="Gene3D" id="3.60.40.10">
    <property type="entry name" value="PPM-type phosphatase domain"/>
    <property type="match status" value="1"/>
</dbReference>
<organism evidence="1 2">
    <name type="scientific">Dictyobacter aurantiacus</name>
    <dbReference type="NCBI Taxonomy" id="1936993"/>
    <lineage>
        <taxon>Bacteria</taxon>
        <taxon>Bacillati</taxon>
        <taxon>Chloroflexota</taxon>
        <taxon>Ktedonobacteria</taxon>
        <taxon>Ktedonobacterales</taxon>
        <taxon>Dictyobacteraceae</taxon>
        <taxon>Dictyobacter</taxon>
    </lineage>
</organism>
<dbReference type="InterPro" id="IPR036457">
    <property type="entry name" value="PPM-type-like_dom_sf"/>
</dbReference>
<dbReference type="EMBL" id="BIFQ01000001">
    <property type="protein sequence ID" value="GCE04731.1"/>
    <property type="molecule type" value="Genomic_DNA"/>
</dbReference>
<dbReference type="RefSeq" id="WP_126595850.1">
    <property type="nucleotide sequence ID" value="NZ_BIFQ01000001.1"/>
</dbReference>
<evidence type="ECO:0000313" key="1">
    <source>
        <dbReference type="EMBL" id="GCE04731.1"/>
    </source>
</evidence>
<reference evidence="2" key="1">
    <citation type="submission" date="2018-12" db="EMBL/GenBank/DDBJ databases">
        <title>Tengunoibacter tsumagoiensis gen. nov., sp. nov., Dictyobacter kobayashii sp. nov., D. alpinus sp. nov., and D. joshuensis sp. nov. and description of Dictyobacteraceae fam. nov. within the order Ktedonobacterales isolated from Tengu-no-mugimeshi.</title>
        <authorList>
            <person name="Wang C.M."/>
            <person name="Zheng Y."/>
            <person name="Sakai Y."/>
            <person name="Toyoda A."/>
            <person name="Minakuchi Y."/>
            <person name="Abe K."/>
            <person name="Yokota A."/>
            <person name="Yabe S."/>
        </authorList>
    </citation>
    <scope>NUCLEOTIDE SEQUENCE [LARGE SCALE GENOMIC DNA]</scope>
    <source>
        <strain evidence="2">S-27</strain>
    </source>
</reference>
<name>A0A401ZCW0_9CHLR</name>
<accession>A0A401ZCW0</accession>